<comment type="caution">
    <text evidence="2">The sequence shown here is derived from an EMBL/GenBank/DDBJ whole genome shotgun (WGS) entry which is preliminary data.</text>
</comment>
<evidence type="ECO:0000313" key="2">
    <source>
        <dbReference type="EMBL" id="CAE6505076.1"/>
    </source>
</evidence>
<proteinExistence type="predicted"/>
<dbReference type="Proteomes" id="UP000663888">
    <property type="component" value="Unassembled WGS sequence"/>
</dbReference>
<feature type="region of interest" description="Disordered" evidence="1">
    <location>
        <begin position="890"/>
        <end position="942"/>
    </location>
</feature>
<feature type="compositionally biased region" description="Polar residues" evidence="1">
    <location>
        <begin position="90"/>
        <end position="125"/>
    </location>
</feature>
<feature type="region of interest" description="Disordered" evidence="1">
    <location>
        <begin position="802"/>
        <end position="828"/>
    </location>
</feature>
<feature type="compositionally biased region" description="Basic and acidic residues" evidence="1">
    <location>
        <begin position="533"/>
        <end position="548"/>
    </location>
</feature>
<feature type="compositionally biased region" description="Polar residues" evidence="1">
    <location>
        <begin position="194"/>
        <end position="209"/>
    </location>
</feature>
<gene>
    <name evidence="2" type="ORF">RDB_LOCUS158375</name>
</gene>
<feature type="compositionally biased region" description="Polar residues" evidence="1">
    <location>
        <begin position="66"/>
        <end position="82"/>
    </location>
</feature>
<evidence type="ECO:0000313" key="3">
    <source>
        <dbReference type="Proteomes" id="UP000663888"/>
    </source>
</evidence>
<feature type="region of interest" description="Disordered" evidence="1">
    <location>
        <begin position="711"/>
        <end position="774"/>
    </location>
</feature>
<feature type="region of interest" description="Disordered" evidence="1">
    <location>
        <begin position="300"/>
        <end position="620"/>
    </location>
</feature>
<evidence type="ECO:0000256" key="1">
    <source>
        <dbReference type="SAM" id="MobiDB-lite"/>
    </source>
</evidence>
<accession>A0A8H3HFL0</accession>
<feature type="compositionally biased region" description="Basic and acidic residues" evidence="1">
    <location>
        <begin position="1029"/>
        <end position="1049"/>
    </location>
</feature>
<feature type="compositionally biased region" description="Basic residues" evidence="1">
    <location>
        <begin position="913"/>
        <end position="922"/>
    </location>
</feature>
<feature type="compositionally biased region" description="Polar residues" evidence="1">
    <location>
        <begin position="519"/>
        <end position="532"/>
    </location>
</feature>
<sequence>MASKDGSARRSSRPSADPLHIAKRKRLIAEEFARSGTHSAIKKSISWGDIGRHDTGSPTKRGRVSLSESITPGLSDMSTPTPINRPRPSLKSSSGQKSILISRPNTQSKGESTSKPAPVSQQTPPRFTLRAPTPQRPQTQPEVINLISDENSQSDQNPKSVDSRDAEVQPHSHPSGSKQGSQSQQNIDSPALASPTSDVGTQYQEQNIPSDDRPVPQSHRPSPGPSSGVIVSQKRPAGNPSAQAAGKHSLALPTSPSRRKRRTSEIGIQTIPDKEVDWLGDLDIEDSMSAIEISRVWAEKRSGANAEQELSRELHQQPESEPDEPLAGNFLDEFEGRSPNNGVAAENLDSHGHSEQTGEFQEQSSQPGEQDVEAQDVDPEDILGHAPASSRASSPAALPAPISQSGRLESGTTRYRPSATSPLRFPSFPPRESISIHPPASVQPYPFGIQGRKPAGATEPSQKDKNVAQADVEPRPFSFSQPNPYVAGPRARSRLYTPQPVPPPRNMNLNELRAAPTLGRSTLGAQPATEPTKSAEHNSSRAESDIAKSSESGVRSLKAAPTLGRSTDWGLVSPSRPAASDSGERHRLDLGHQPTGYGVGYGSVPEVPSDYPSRPPSSPEHYAWEVEPVHASTPHRMVTQMSTMAKALTQDKSVKANPLAETPQASTLAELEKKRRYSVAPLAESKKIRRDYDTVESNAVPNVRAHRDMYDESGRRSWVPKRPNMKRALDAPTPSAKKVVKSKYPAPVVEVPEPADEVRGQTLPESAVESRAETFEPVSYGEPMQEHQMELDEQPGQALEYETRDKATRPSTEIAETPQSTRIRDPYDLATSELYSNRFTSEQAEQVASPKPADYAYVPHSNKPDASAMQVDEPLYVNATQEGNLAFTPVTERVPPSSEAKSSQRTRFDGRSTKKAHSRPKRPSSGLLITPARQPVWSPPRTRLSLGGRSGISLLQVSKSDQDILIQAGLRPILKRLSDAHGFTVDVVAGVYQETGSLRETEDTLEKMKNSAERTRASISRRRSTVEVLHGEERGLDERDNSEISGDNNDHLNWDTSRMSSRILFGEGL</sequence>
<feature type="compositionally biased region" description="Low complexity" evidence="1">
    <location>
        <begin position="132"/>
        <end position="141"/>
    </location>
</feature>
<feature type="compositionally biased region" description="Polar residues" evidence="1">
    <location>
        <begin position="357"/>
        <end position="368"/>
    </location>
</feature>
<feature type="compositionally biased region" description="Polar residues" evidence="1">
    <location>
        <begin position="148"/>
        <end position="160"/>
    </location>
</feature>
<reference evidence="2" key="1">
    <citation type="submission" date="2021-01" db="EMBL/GenBank/DDBJ databases">
        <authorList>
            <person name="Kaushik A."/>
        </authorList>
    </citation>
    <scope>NUCLEOTIDE SEQUENCE</scope>
    <source>
        <strain evidence="2">AG4-R118</strain>
    </source>
</reference>
<feature type="compositionally biased region" description="Basic and acidic residues" evidence="1">
    <location>
        <begin position="161"/>
        <end position="170"/>
    </location>
</feature>
<feature type="compositionally biased region" description="Basic and acidic residues" evidence="1">
    <location>
        <begin position="309"/>
        <end position="318"/>
    </location>
</feature>
<protein>
    <submittedName>
        <fullName evidence="2">Uncharacterized protein</fullName>
    </submittedName>
</protein>
<feature type="region of interest" description="Disordered" evidence="1">
    <location>
        <begin position="1010"/>
        <end position="1049"/>
    </location>
</feature>
<feature type="compositionally biased region" description="Low complexity" evidence="1">
    <location>
        <begin position="386"/>
        <end position="405"/>
    </location>
</feature>
<organism evidence="2 3">
    <name type="scientific">Rhizoctonia solani</name>
    <dbReference type="NCBI Taxonomy" id="456999"/>
    <lineage>
        <taxon>Eukaryota</taxon>
        <taxon>Fungi</taxon>
        <taxon>Dikarya</taxon>
        <taxon>Basidiomycota</taxon>
        <taxon>Agaricomycotina</taxon>
        <taxon>Agaricomycetes</taxon>
        <taxon>Cantharellales</taxon>
        <taxon>Ceratobasidiaceae</taxon>
        <taxon>Rhizoctonia</taxon>
    </lineage>
</organism>
<name>A0A8H3HFL0_9AGAM</name>
<feature type="compositionally biased region" description="Acidic residues" evidence="1">
    <location>
        <begin position="370"/>
        <end position="381"/>
    </location>
</feature>
<dbReference type="EMBL" id="CAJMWX010001773">
    <property type="protein sequence ID" value="CAE6505076.1"/>
    <property type="molecule type" value="Genomic_DNA"/>
</dbReference>
<feature type="compositionally biased region" description="Polar residues" evidence="1">
    <location>
        <begin position="406"/>
        <end position="421"/>
    </location>
</feature>
<feature type="compositionally biased region" description="Low complexity" evidence="1">
    <location>
        <begin position="171"/>
        <end position="185"/>
    </location>
</feature>
<feature type="region of interest" description="Disordered" evidence="1">
    <location>
        <begin position="1"/>
        <end position="269"/>
    </location>
</feature>
<dbReference type="AlphaFoldDB" id="A0A8H3HFL0"/>